<dbReference type="InterPro" id="IPR015856">
    <property type="entry name" value="ABC_transpr_CbiO/EcfA_su"/>
</dbReference>
<dbReference type="CDD" id="cd03225">
    <property type="entry name" value="ABC_cobalt_CbiO_domain1"/>
    <property type="match status" value="1"/>
</dbReference>
<reference evidence="5 6" key="1">
    <citation type="submission" date="2016-10" db="EMBL/GenBank/DDBJ databases">
        <authorList>
            <person name="de Groot N.N."/>
        </authorList>
    </citation>
    <scope>NUCLEOTIDE SEQUENCE [LARGE SCALE GENOMIC DNA]</scope>
    <source>
        <strain evidence="5 6">DSM 9990</strain>
    </source>
</reference>
<dbReference type="GO" id="GO:0005524">
    <property type="term" value="F:ATP binding"/>
    <property type="evidence" value="ECO:0007669"/>
    <property type="project" value="UniProtKB-KW"/>
</dbReference>
<dbReference type="GO" id="GO:0055085">
    <property type="term" value="P:transmembrane transport"/>
    <property type="evidence" value="ECO:0007669"/>
    <property type="project" value="InterPro"/>
</dbReference>
<keyword evidence="1" id="KW-0813">Transport</keyword>
<dbReference type="InterPro" id="IPR050093">
    <property type="entry name" value="ABC_SmlMolc_Importer"/>
</dbReference>
<sequence>MEKPIYRLEGIRHRYGNRTVLRIDVLEIHKGEIIGLVGPNGSGKSTLLRLLAFIENPSAGRLLYFSEGRKPHFEVTLLTQEPYLLKRDVFGNVGYGLRVRGERANLQRRVEEALEWVGLDPAAFIRRKWYELSGGEAQRVALAARLVLRPRVLLLDEPTANVDAESARRIQEAAIKAQERWGTTIVVSSHDWWWLLNLCDRVVHLFEGQALGSGVGNLIFGPWKKIGDNLWKRTLSNGQAIICPNVPGENAIGWIEPEGIRIGLIENGKKGDANSGTRVIELQGRVANLAAYGKKNHLVATVWVGEERFLSLINPEDTVVVPGQEVCISIDAGRIRWLDRN</sequence>
<dbReference type="InterPro" id="IPR003439">
    <property type="entry name" value="ABC_transporter-like_ATP-bd"/>
</dbReference>
<dbReference type="PANTHER" id="PTHR42781:SF4">
    <property type="entry name" value="SPERMIDINE_PUTRESCINE IMPORT ATP-BINDING PROTEIN POTA"/>
    <property type="match status" value="1"/>
</dbReference>
<evidence type="ECO:0000256" key="3">
    <source>
        <dbReference type="ARBA" id="ARBA00022840"/>
    </source>
</evidence>
<evidence type="ECO:0000259" key="4">
    <source>
        <dbReference type="PROSITE" id="PS50893"/>
    </source>
</evidence>
<dbReference type="Proteomes" id="UP000199611">
    <property type="component" value="Unassembled WGS sequence"/>
</dbReference>
<dbReference type="InterPro" id="IPR027417">
    <property type="entry name" value="P-loop_NTPase"/>
</dbReference>
<gene>
    <name evidence="5" type="ORF">SAMN05660836_00918</name>
</gene>
<dbReference type="GO" id="GO:0016887">
    <property type="term" value="F:ATP hydrolysis activity"/>
    <property type="evidence" value="ECO:0007669"/>
    <property type="project" value="InterPro"/>
</dbReference>
<dbReference type="Pfam" id="PF00005">
    <property type="entry name" value="ABC_tran"/>
    <property type="match status" value="1"/>
</dbReference>
<dbReference type="STRING" id="39841.SAMN05660836_00918"/>
<evidence type="ECO:0000256" key="1">
    <source>
        <dbReference type="ARBA" id="ARBA00022448"/>
    </source>
</evidence>
<dbReference type="OrthoDB" id="9809450at2"/>
<dbReference type="AlphaFoldDB" id="A0A1I4SES2"/>
<accession>A0A1I4SES2</accession>
<feature type="domain" description="ABC transporter" evidence="4">
    <location>
        <begin position="6"/>
        <end position="232"/>
    </location>
</feature>
<name>A0A1I4SES2_9BACT</name>
<evidence type="ECO:0000256" key="2">
    <source>
        <dbReference type="ARBA" id="ARBA00022741"/>
    </source>
</evidence>
<keyword evidence="6" id="KW-1185">Reference proteome</keyword>
<dbReference type="PROSITE" id="PS50893">
    <property type="entry name" value="ABC_TRANSPORTER_2"/>
    <property type="match status" value="1"/>
</dbReference>
<dbReference type="RefSeq" id="WP_093393826.1">
    <property type="nucleotide sequence ID" value="NZ_FOUU01000002.1"/>
</dbReference>
<organism evidence="5 6">
    <name type="scientific">Thermodesulforhabdus norvegica</name>
    <dbReference type="NCBI Taxonomy" id="39841"/>
    <lineage>
        <taxon>Bacteria</taxon>
        <taxon>Pseudomonadati</taxon>
        <taxon>Thermodesulfobacteriota</taxon>
        <taxon>Syntrophobacteria</taxon>
        <taxon>Syntrophobacterales</taxon>
        <taxon>Thermodesulforhabdaceae</taxon>
        <taxon>Thermodesulforhabdus</taxon>
    </lineage>
</organism>
<dbReference type="InterPro" id="IPR003593">
    <property type="entry name" value="AAA+_ATPase"/>
</dbReference>
<dbReference type="SUPFAM" id="SSF52540">
    <property type="entry name" value="P-loop containing nucleoside triphosphate hydrolases"/>
    <property type="match status" value="1"/>
</dbReference>
<protein>
    <submittedName>
        <fullName evidence="5">Tungstate transport system ATP-binding protein</fullName>
    </submittedName>
</protein>
<proteinExistence type="predicted"/>
<evidence type="ECO:0000313" key="5">
    <source>
        <dbReference type="EMBL" id="SFM62820.1"/>
    </source>
</evidence>
<keyword evidence="2" id="KW-0547">Nucleotide-binding</keyword>
<keyword evidence="3 5" id="KW-0067">ATP-binding</keyword>
<dbReference type="Gene3D" id="3.40.50.300">
    <property type="entry name" value="P-loop containing nucleotide triphosphate hydrolases"/>
    <property type="match status" value="1"/>
</dbReference>
<dbReference type="EMBL" id="FOUU01000002">
    <property type="protein sequence ID" value="SFM62820.1"/>
    <property type="molecule type" value="Genomic_DNA"/>
</dbReference>
<dbReference type="SMART" id="SM00382">
    <property type="entry name" value="AAA"/>
    <property type="match status" value="1"/>
</dbReference>
<dbReference type="GO" id="GO:0016020">
    <property type="term" value="C:membrane"/>
    <property type="evidence" value="ECO:0007669"/>
    <property type="project" value="InterPro"/>
</dbReference>
<evidence type="ECO:0000313" key="6">
    <source>
        <dbReference type="Proteomes" id="UP000199611"/>
    </source>
</evidence>
<dbReference type="PANTHER" id="PTHR42781">
    <property type="entry name" value="SPERMIDINE/PUTRESCINE IMPORT ATP-BINDING PROTEIN POTA"/>
    <property type="match status" value="1"/>
</dbReference>